<protein>
    <submittedName>
        <fullName evidence="2">Uncharacterized protein</fullName>
    </submittedName>
</protein>
<feature type="region of interest" description="Disordered" evidence="1">
    <location>
        <begin position="1"/>
        <end position="52"/>
    </location>
</feature>
<dbReference type="RefSeq" id="WP_254760757.1">
    <property type="nucleotide sequence ID" value="NZ_JANCLT010000015.1"/>
</dbReference>
<reference evidence="2" key="1">
    <citation type="submission" date="2022-07" db="EMBL/GenBank/DDBJ databases">
        <authorList>
            <person name="Li W.-J."/>
            <person name="Deng Q.-Q."/>
        </authorList>
    </citation>
    <scope>NUCLEOTIDE SEQUENCE</scope>
    <source>
        <strain evidence="2">SYSU M60031</strain>
    </source>
</reference>
<evidence type="ECO:0000313" key="2">
    <source>
        <dbReference type="EMBL" id="MCP8970830.1"/>
    </source>
</evidence>
<name>A0AA41XDD8_9BACI</name>
<evidence type="ECO:0000256" key="1">
    <source>
        <dbReference type="SAM" id="MobiDB-lite"/>
    </source>
</evidence>
<evidence type="ECO:0000313" key="3">
    <source>
        <dbReference type="Proteomes" id="UP001156102"/>
    </source>
</evidence>
<keyword evidence="3" id="KW-1185">Reference proteome</keyword>
<dbReference type="AlphaFoldDB" id="A0AA41XDD8"/>
<accession>A0AA41XDD8</accession>
<sequence length="94" mass="11180">MAKSTARKLREKRLREGRPDCTAARGGQHTALSLHERRTKTAAERKTHRHKQELLQLQKQWKGRTSARADDGFFMYCREREALRRQLYIKMKTI</sequence>
<dbReference type="Proteomes" id="UP001156102">
    <property type="component" value="Unassembled WGS sequence"/>
</dbReference>
<proteinExistence type="predicted"/>
<feature type="compositionally biased region" description="Basic residues" evidence="1">
    <location>
        <begin position="1"/>
        <end position="12"/>
    </location>
</feature>
<organism evidence="2 3">
    <name type="scientific">Ectobacillus ponti</name>
    <dbReference type="NCBI Taxonomy" id="2961894"/>
    <lineage>
        <taxon>Bacteria</taxon>
        <taxon>Bacillati</taxon>
        <taxon>Bacillota</taxon>
        <taxon>Bacilli</taxon>
        <taxon>Bacillales</taxon>
        <taxon>Bacillaceae</taxon>
        <taxon>Ectobacillus</taxon>
    </lineage>
</organism>
<dbReference type="EMBL" id="JANCLT010000015">
    <property type="protein sequence ID" value="MCP8970830.1"/>
    <property type="molecule type" value="Genomic_DNA"/>
</dbReference>
<feature type="compositionally biased region" description="Basic and acidic residues" evidence="1">
    <location>
        <begin position="34"/>
        <end position="45"/>
    </location>
</feature>
<comment type="caution">
    <text evidence="2">The sequence shown here is derived from an EMBL/GenBank/DDBJ whole genome shotgun (WGS) entry which is preliminary data.</text>
</comment>
<gene>
    <name evidence="2" type="ORF">NK662_20130</name>
</gene>